<evidence type="ECO:0000313" key="2">
    <source>
        <dbReference type="Proteomes" id="UP000324585"/>
    </source>
</evidence>
<dbReference type="SUPFAM" id="SSF103511">
    <property type="entry name" value="Chlorophyll a-b binding protein"/>
    <property type="match status" value="1"/>
</dbReference>
<dbReference type="Proteomes" id="UP000324585">
    <property type="component" value="Unassembled WGS sequence"/>
</dbReference>
<comment type="caution">
    <text evidence="1">The sequence shown here is derived from an EMBL/GenBank/DDBJ whole genome shotgun (WGS) entry which is preliminary data.</text>
</comment>
<sequence length="98" mass="10399">MAFVSISGLSTVSTNKIQKTCARTASVARSNSKVIVAAGPQTEEKNKVKPGFTLANETLNGRAAMIGFVLALVTEIVSPQHPTLLQQIHTLLPFVPLV</sequence>
<reference evidence="2" key="1">
    <citation type="journal article" date="2019" name="Nat. Commun.">
        <title>Expansion of phycobilisome linker gene families in mesophilic red algae.</title>
        <authorList>
            <person name="Lee J."/>
            <person name="Kim D."/>
            <person name="Bhattacharya D."/>
            <person name="Yoon H.S."/>
        </authorList>
    </citation>
    <scope>NUCLEOTIDE SEQUENCE [LARGE SCALE GENOMIC DNA]</scope>
    <source>
        <strain evidence="2">CCMP 1328</strain>
    </source>
</reference>
<accession>A0A5J4Z5N6</accession>
<organism evidence="1 2">
    <name type="scientific">Porphyridium purpureum</name>
    <name type="common">Red alga</name>
    <name type="synonym">Porphyridium cruentum</name>
    <dbReference type="NCBI Taxonomy" id="35688"/>
    <lineage>
        <taxon>Eukaryota</taxon>
        <taxon>Rhodophyta</taxon>
        <taxon>Bangiophyceae</taxon>
        <taxon>Porphyridiales</taxon>
        <taxon>Porphyridiaceae</taxon>
        <taxon>Porphyridium</taxon>
    </lineage>
</organism>
<dbReference type="EMBL" id="VRMN01000001">
    <property type="protein sequence ID" value="KAA8498528.1"/>
    <property type="molecule type" value="Genomic_DNA"/>
</dbReference>
<dbReference type="OrthoDB" id="5633at2759"/>
<evidence type="ECO:0000313" key="1">
    <source>
        <dbReference type="EMBL" id="KAA8498528.1"/>
    </source>
</evidence>
<name>A0A5J4Z5N6_PORPP</name>
<proteinExistence type="predicted"/>
<dbReference type="AlphaFoldDB" id="A0A5J4Z5N6"/>
<protein>
    <submittedName>
        <fullName evidence="1">Uncharacterized protein</fullName>
    </submittedName>
</protein>
<keyword evidence="2" id="KW-1185">Reference proteome</keyword>
<gene>
    <name evidence="1" type="ORF">FVE85_6113</name>
</gene>